<name>A0A5B6WEZ7_9ROSI</name>
<dbReference type="Proteomes" id="UP000325315">
    <property type="component" value="Unassembled WGS sequence"/>
</dbReference>
<dbReference type="OrthoDB" id="905746at2759"/>
<comment type="caution">
    <text evidence="1">The sequence shown here is derived from an EMBL/GenBank/DDBJ whole genome shotgun (WGS) entry which is preliminary data.</text>
</comment>
<organism evidence="1 2">
    <name type="scientific">Gossypium australe</name>
    <dbReference type="NCBI Taxonomy" id="47621"/>
    <lineage>
        <taxon>Eukaryota</taxon>
        <taxon>Viridiplantae</taxon>
        <taxon>Streptophyta</taxon>
        <taxon>Embryophyta</taxon>
        <taxon>Tracheophyta</taxon>
        <taxon>Spermatophyta</taxon>
        <taxon>Magnoliopsida</taxon>
        <taxon>eudicotyledons</taxon>
        <taxon>Gunneridae</taxon>
        <taxon>Pentapetalae</taxon>
        <taxon>rosids</taxon>
        <taxon>malvids</taxon>
        <taxon>Malvales</taxon>
        <taxon>Malvaceae</taxon>
        <taxon>Malvoideae</taxon>
        <taxon>Gossypium</taxon>
    </lineage>
</organism>
<reference evidence="2" key="1">
    <citation type="journal article" date="2019" name="Plant Biotechnol. J.">
        <title>Genome sequencing of the Australian wild diploid species Gossypium australe highlights disease resistance and delayed gland morphogenesis.</title>
        <authorList>
            <person name="Cai Y."/>
            <person name="Cai X."/>
            <person name="Wang Q."/>
            <person name="Wang P."/>
            <person name="Zhang Y."/>
            <person name="Cai C."/>
            <person name="Xu Y."/>
            <person name="Wang K."/>
            <person name="Zhou Z."/>
            <person name="Wang C."/>
            <person name="Geng S."/>
            <person name="Li B."/>
            <person name="Dong Q."/>
            <person name="Hou Y."/>
            <person name="Wang H."/>
            <person name="Ai P."/>
            <person name="Liu Z."/>
            <person name="Yi F."/>
            <person name="Sun M."/>
            <person name="An G."/>
            <person name="Cheng J."/>
            <person name="Zhang Y."/>
            <person name="Shi Q."/>
            <person name="Xie Y."/>
            <person name="Shi X."/>
            <person name="Chang Y."/>
            <person name="Huang F."/>
            <person name="Chen Y."/>
            <person name="Hong S."/>
            <person name="Mi L."/>
            <person name="Sun Q."/>
            <person name="Zhang L."/>
            <person name="Zhou B."/>
            <person name="Peng R."/>
            <person name="Zhang X."/>
            <person name="Liu F."/>
        </authorList>
    </citation>
    <scope>NUCLEOTIDE SEQUENCE [LARGE SCALE GENOMIC DNA]</scope>
    <source>
        <strain evidence="2">cv. PA1801</strain>
    </source>
</reference>
<evidence type="ECO:0000313" key="2">
    <source>
        <dbReference type="Proteomes" id="UP000325315"/>
    </source>
</evidence>
<protein>
    <submittedName>
        <fullName evidence="1">Pol polyprotein</fullName>
    </submittedName>
</protein>
<evidence type="ECO:0000313" key="1">
    <source>
        <dbReference type="EMBL" id="KAA3479775.1"/>
    </source>
</evidence>
<accession>A0A5B6WEZ7</accession>
<proteinExistence type="predicted"/>
<keyword evidence="2" id="KW-1185">Reference proteome</keyword>
<dbReference type="EMBL" id="SMMG02000003">
    <property type="protein sequence ID" value="KAA3479775.1"/>
    <property type="molecule type" value="Genomic_DNA"/>
</dbReference>
<dbReference type="AlphaFoldDB" id="A0A5B6WEZ7"/>
<sequence length="126" mass="15455">MTSYQLVFRKSYHLLLELENRAYWALKKLNLDLKQASEKRMLQLDELEELRLFSYENVKIFEEKTKRWHDRRNSNLDGWGYSSSIKFIHMEWSNYKTIREVHLRLMVNVSNIIRTVRLSKFKLRSI</sequence>
<gene>
    <name evidence="1" type="ORF">EPI10_020260</name>
</gene>